<dbReference type="InterPro" id="IPR009061">
    <property type="entry name" value="DNA-bd_dom_put_sf"/>
</dbReference>
<dbReference type="PANTHER" id="PTHR36154:SF1">
    <property type="entry name" value="DNA-BINDING TRANSCRIPTIONAL ACTIVATOR ALPA"/>
    <property type="match status" value="1"/>
</dbReference>
<evidence type="ECO:0000313" key="1">
    <source>
        <dbReference type="EMBL" id="SEJ66248.1"/>
    </source>
</evidence>
<dbReference type="PANTHER" id="PTHR36154">
    <property type="entry name" value="DNA-BINDING TRANSCRIPTIONAL ACTIVATOR ALPA"/>
    <property type="match status" value="1"/>
</dbReference>
<dbReference type="Proteomes" id="UP000242930">
    <property type="component" value="Unassembled WGS sequence"/>
</dbReference>
<dbReference type="Pfam" id="PF05930">
    <property type="entry name" value="Phage_AlpA"/>
    <property type="match status" value="1"/>
</dbReference>
<organism evidence="1 2">
    <name type="scientific">Pseudomonas linyingensis</name>
    <dbReference type="NCBI Taxonomy" id="915471"/>
    <lineage>
        <taxon>Bacteria</taxon>
        <taxon>Pseudomonadati</taxon>
        <taxon>Pseudomonadota</taxon>
        <taxon>Gammaproteobacteria</taxon>
        <taxon>Pseudomonadales</taxon>
        <taxon>Pseudomonadaceae</taxon>
        <taxon>Pseudomonas</taxon>
    </lineage>
</organism>
<proteinExistence type="predicted"/>
<dbReference type="SUPFAM" id="SSF46955">
    <property type="entry name" value="Putative DNA-binding domain"/>
    <property type="match status" value="1"/>
</dbReference>
<evidence type="ECO:0000313" key="2">
    <source>
        <dbReference type="Proteomes" id="UP000242930"/>
    </source>
</evidence>
<accession>A0A1H7ALJ5</accession>
<dbReference type="AlphaFoldDB" id="A0A1H7ALJ5"/>
<dbReference type="OrthoDB" id="8455288at2"/>
<dbReference type="RefSeq" id="WP_090312585.1">
    <property type="nucleotide sequence ID" value="NZ_FNZE01000013.1"/>
</dbReference>
<reference evidence="2" key="1">
    <citation type="submission" date="2016-10" db="EMBL/GenBank/DDBJ databases">
        <authorList>
            <person name="Varghese N."/>
            <person name="Submissions S."/>
        </authorList>
    </citation>
    <scope>NUCLEOTIDE SEQUENCE [LARGE SCALE GENOMIC DNA]</scope>
    <source>
        <strain evidence="2">LMG 25967</strain>
    </source>
</reference>
<keyword evidence="2" id="KW-1185">Reference proteome</keyword>
<dbReference type="EMBL" id="FNZE01000013">
    <property type="protein sequence ID" value="SEJ66248.1"/>
    <property type="molecule type" value="Genomic_DNA"/>
</dbReference>
<name>A0A1H7ALJ5_9PSED</name>
<gene>
    <name evidence="1" type="ORF">SAMN05216201_11396</name>
</gene>
<dbReference type="InterPro" id="IPR010260">
    <property type="entry name" value="AlpA"/>
</dbReference>
<sequence>MKFLRLNDVQALTGLGRSTIYKYVKLGIFPDAVKLGGSISAWVESEVQAWMAERIKERDQQAISATE</sequence>
<dbReference type="STRING" id="915471.SAMN05216201_11396"/>
<protein>
    <submittedName>
        <fullName evidence="1">Transcriptional regulator, AlpA family</fullName>
    </submittedName>
</protein>
<dbReference type="Gene3D" id="1.10.238.160">
    <property type="match status" value="1"/>
</dbReference>
<dbReference type="InterPro" id="IPR052931">
    <property type="entry name" value="Prophage_regulatory_activator"/>
</dbReference>